<dbReference type="GO" id="GO:0003677">
    <property type="term" value="F:DNA binding"/>
    <property type="evidence" value="ECO:0007669"/>
    <property type="project" value="UniProtKB-KW"/>
</dbReference>
<keyword evidence="1 4" id="KW-0238">DNA-binding</keyword>
<sequence length="116" mass="13632">MTFGEKLKELRGSRTQEEVAKGIEISRARYSHFENDRNEPDLQLIQKIADYHKVTTDYLLGRVEDSRLTKEDDEKATEMAKRLEKLIAELEDSEQDKALEHLEMFVQYQKAKNNSK</sequence>
<dbReference type="SMART" id="SM00530">
    <property type="entry name" value="HTH_XRE"/>
    <property type="match status" value="1"/>
</dbReference>
<evidence type="ECO:0000313" key="4">
    <source>
        <dbReference type="EMBL" id="TCW59727.1"/>
    </source>
</evidence>
<evidence type="ECO:0000256" key="1">
    <source>
        <dbReference type="ARBA" id="ARBA00023125"/>
    </source>
</evidence>
<dbReference type="CDD" id="cd00093">
    <property type="entry name" value="HTH_XRE"/>
    <property type="match status" value="1"/>
</dbReference>
<proteinExistence type="predicted"/>
<gene>
    <name evidence="4" type="ORF">EC910_101357</name>
</gene>
<feature type="domain" description="HTH cro/C1-type" evidence="3">
    <location>
        <begin position="7"/>
        <end position="59"/>
    </location>
</feature>
<accession>A0A4R4BKE1</accession>
<dbReference type="PANTHER" id="PTHR46558">
    <property type="entry name" value="TRACRIPTIONAL REGULATORY PROTEIN-RELATED-RELATED"/>
    <property type="match status" value="1"/>
</dbReference>
<comment type="caution">
    <text evidence="4">The sequence shown here is derived from an EMBL/GenBank/DDBJ whole genome shotgun (WGS) entry which is preliminary data.</text>
</comment>
<dbReference type="RefSeq" id="WP_131931396.1">
    <property type="nucleotide sequence ID" value="NZ_SMDF01000001.1"/>
</dbReference>
<feature type="coiled-coil region" evidence="2">
    <location>
        <begin position="73"/>
        <end position="103"/>
    </location>
</feature>
<dbReference type="InterPro" id="IPR010982">
    <property type="entry name" value="Lambda_DNA-bd_dom_sf"/>
</dbReference>
<evidence type="ECO:0000256" key="2">
    <source>
        <dbReference type="SAM" id="Coils"/>
    </source>
</evidence>
<keyword evidence="2" id="KW-0175">Coiled coil</keyword>
<dbReference type="AlphaFoldDB" id="A0A4R4BKE1"/>
<evidence type="ECO:0000313" key="5">
    <source>
        <dbReference type="Proteomes" id="UP000295285"/>
    </source>
</evidence>
<reference evidence="4 5" key="1">
    <citation type="submission" date="2019-03" db="EMBL/GenBank/DDBJ databases">
        <title>Above-ground endophytic microbial communities from plants in different locations in the United States.</title>
        <authorList>
            <person name="Frank C."/>
        </authorList>
    </citation>
    <scope>NUCLEOTIDE SEQUENCE [LARGE SCALE GENOMIC DNA]</scope>
    <source>
        <strain evidence="4 5">LP_2_YM</strain>
    </source>
</reference>
<name>A0A4R4BKE1_BACTU</name>
<protein>
    <submittedName>
        <fullName evidence="4">DNA-binding XRE family transcriptional regulator</fullName>
    </submittedName>
</protein>
<dbReference type="Proteomes" id="UP000295285">
    <property type="component" value="Unassembled WGS sequence"/>
</dbReference>
<dbReference type="Pfam" id="PF01381">
    <property type="entry name" value="HTH_3"/>
    <property type="match status" value="1"/>
</dbReference>
<dbReference type="SUPFAM" id="SSF47413">
    <property type="entry name" value="lambda repressor-like DNA-binding domains"/>
    <property type="match status" value="1"/>
</dbReference>
<organism evidence="4 5">
    <name type="scientific">Bacillus thuringiensis</name>
    <dbReference type="NCBI Taxonomy" id="1428"/>
    <lineage>
        <taxon>Bacteria</taxon>
        <taxon>Bacillati</taxon>
        <taxon>Bacillota</taxon>
        <taxon>Bacilli</taxon>
        <taxon>Bacillales</taxon>
        <taxon>Bacillaceae</taxon>
        <taxon>Bacillus</taxon>
        <taxon>Bacillus cereus group</taxon>
    </lineage>
</organism>
<dbReference type="PROSITE" id="PS50943">
    <property type="entry name" value="HTH_CROC1"/>
    <property type="match status" value="1"/>
</dbReference>
<dbReference type="PANTHER" id="PTHR46558:SF11">
    <property type="entry name" value="HTH-TYPE TRANSCRIPTIONAL REGULATOR XRE"/>
    <property type="match status" value="1"/>
</dbReference>
<dbReference type="EMBL" id="SMDG01000001">
    <property type="protein sequence ID" value="TCW59727.1"/>
    <property type="molecule type" value="Genomic_DNA"/>
</dbReference>
<dbReference type="InterPro" id="IPR001387">
    <property type="entry name" value="Cro/C1-type_HTH"/>
</dbReference>
<evidence type="ECO:0000259" key="3">
    <source>
        <dbReference type="PROSITE" id="PS50943"/>
    </source>
</evidence>
<dbReference type="Gene3D" id="1.10.260.40">
    <property type="entry name" value="lambda repressor-like DNA-binding domains"/>
    <property type="match status" value="1"/>
</dbReference>